<dbReference type="Gene3D" id="1.20.120.160">
    <property type="entry name" value="HPT domain"/>
    <property type="match status" value="1"/>
</dbReference>
<feature type="domain" description="HPt" evidence="13">
    <location>
        <begin position="6"/>
        <end position="114"/>
    </location>
</feature>
<dbReference type="CDD" id="cd00088">
    <property type="entry name" value="HPT"/>
    <property type="match status" value="1"/>
</dbReference>
<keyword evidence="8" id="KW-0902">Two-component regulatory system</keyword>
<comment type="caution">
    <text evidence="14">The sequence shown here is derived from an EMBL/GenBank/DDBJ whole genome shotgun (WGS) entry which is preliminary data.</text>
</comment>
<comment type="subcellular location">
    <subcellularLocation>
        <location evidence="1">Cell membrane</location>
        <topology evidence="1">Multi-pass membrane protein</topology>
    </subcellularLocation>
</comment>
<reference evidence="15" key="1">
    <citation type="journal article" date="2019" name="Int. J. Syst. Evol. Microbiol.">
        <title>The Global Catalogue of Microorganisms (GCM) 10K type strain sequencing project: providing services to taxonomists for standard genome sequencing and annotation.</title>
        <authorList>
            <consortium name="The Broad Institute Genomics Platform"/>
            <consortium name="The Broad Institute Genome Sequencing Center for Infectious Disease"/>
            <person name="Wu L."/>
            <person name="Ma J."/>
        </authorList>
    </citation>
    <scope>NUCLEOTIDE SEQUENCE [LARGE SCALE GENOMIC DNA]</scope>
    <source>
        <strain evidence="15">CGMCC 4.7192</strain>
    </source>
</reference>
<evidence type="ECO:0000256" key="1">
    <source>
        <dbReference type="ARBA" id="ARBA00004651"/>
    </source>
</evidence>
<keyword evidence="15" id="KW-1185">Reference proteome</keyword>
<feature type="modified residue" description="4-aspartylphosphate" evidence="11">
    <location>
        <position position="331"/>
    </location>
</feature>
<dbReference type="RefSeq" id="WP_380251679.1">
    <property type="nucleotide sequence ID" value="NZ_JBHUII010000004.1"/>
</dbReference>
<keyword evidence="4" id="KW-0812">Transmembrane</keyword>
<name>A0ABW5BN25_9PROT</name>
<keyword evidence="3 11" id="KW-0597">Phosphoprotein</keyword>
<dbReference type="Gene3D" id="3.40.50.2300">
    <property type="match status" value="1"/>
</dbReference>
<feature type="domain" description="Response regulatory" evidence="12">
    <location>
        <begin position="282"/>
        <end position="400"/>
    </location>
</feature>
<dbReference type="PANTHER" id="PTHR45339:SF1">
    <property type="entry name" value="HYBRID SIGNAL TRANSDUCTION HISTIDINE KINASE J"/>
    <property type="match status" value="1"/>
</dbReference>
<keyword evidence="9" id="KW-0472">Membrane</keyword>
<keyword evidence="2" id="KW-1003">Cell membrane</keyword>
<proteinExistence type="predicted"/>
<dbReference type="SUPFAM" id="SSF52172">
    <property type="entry name" value="CheY-like"/>
    <property type="match status" value="2"/>
</dbReference>
<keyword evidence="6" id="KW-0067">ATP-binding</keyword>
<keyword evidence="7" id="KW-1133">Transmembrane helix</keyword>
<organism evidence="14 15">
    <name type="scientific">Kiloniella antarctica</name>
    <dbReference type="NCBI Taxonomy" id="1550907"/>
    <lineage>
        <taxon>Bacteria</taxon>
        <taxon>Pseudomonadati</taxon>
        <taxon>Pseudomonadota</taxon>
        <taxon>Alphaproteobacteria</taxon>
        <taxon>Rhodospirillales</taxon>
        <taxon>Kiloniellaceae</taxon>
        <taxon>Kiloniella</taxon>
    </lineage>
</organism>
<dbReference type="Proteomes" id="UP001597294">
    <property type="component" value="Unassembled WGS sequence"/>
</dbReference>
<sequence length="401" mass="44961">MNSHDIDEGFIRLRDEFVDQCRITTDDLESLLNQVYDGQSNDVTAIQFIRREMHNLKGQGAVFGYPVIGMIAHRLEDYLARVTVLTLPTINEVNIYLDHIRGIISQGNPLTEAEVTELVRSLPQAGFSDRSDVEKETIVEDVEVMVATSSKLHHRRLERAITNPGWRLVTFSSTLELLQNALVSPPNGVIVSGEMPLVTGIELACVFQTLSKVKNIPFAVLSSRAKSDSRFKDLPSSVELISTGNEFDHDVTKVIDLFSPKTFCALRKTKVNHSDTKSRRLNVLVAEDNQINRILLQRFLSQQPYDLTIVENGLMAVEHVTSKVFDVVLMDVIMPKMGGVEATEKIRDLDVSWAKTIPIIALTADHSAEHRKRYLSVGMNDCVGKPIEVERLITLIDKLSN</sequence>
<evidence type="ECO:0000256" key="5">
    <source>
        <dbReference type="ARBA" id="ARBA00022741"/>
    </source>
</evidence>
<evidence type="ECO:0000256" key="8">
    <source>
        <dbReference type="ARBA" id="ARBA00023012"/>
    </source>
</evidence>
<dbReference type="PROSITE" id="PS50894">
    <property type="entry name" value="HPT"/>
    <property type="match status" value="1"/>
</dbReference>
<evidence type="ECO:0000256" key="6">
    <source>
        <dbReference type="ARBA" id="ARBA00022840"/>
    </source>
</evidence>
<dbReference type="CDD" id="cd17546">
    <property type="entry name" value="REC_hyHK_CKI1_RcsC-like"/>
    <property type="match status" value="1"/>
</dbReference>
<dbReference type="PANTHER" id="PTHR45339">
    <property type="entry name" value="HYBRID SIGNAL TRANSDUCTION HISTIDINE KINASE J"/>
    <property type="match status" value="1"/>
</dbReference>
<evidence type="ECO:0000256" key="7">
    <source>
        <dbReference type="ARBA" id="ARBA00022989"/>
    </source>
</evidence>
<evidence type="ECO:0000256" key="9">
    <source>
        <dbReference type="ARBA" id="ARBA00023136"/>
    </source>
</evidence>
<feature type="modified residue" description="Phosphohistidine" evidence="10">
    <location>
        <position position="54"/>
    </location>
</feature>
<dbReference type="SMART" id="SM00448">
    <property type="entry name" value="REC"/>
    <property type="match status" value="1"/>
</dbReference>
<dbReference type="Pfam" id="PF01627">
    <property type="entry name" value="Hpt"/>
    <property type="match status" value="1"/>
</dbReference>
<evidence type="ECO:0000256" key="2">
    <source>
        <dbReference type="ARBA" id="ARBA00022475"/>
    </source>
</evidence>
<dbReference type="InterPro" id="IPR036641">
    <property type="entry name" value="HPT_dom_sf"/>
</dbReference>
<evidence type="ECO:0000256" key="10">
    <source>
        <dbReference type="PROSITE-ProRule" id="PRU00110"/>
    </source>
</evidence>
<evidence type="ECO:0000256" key="3">
    <source>
        <dbReference type="ARBA" id="ARBA00022553"/>
    </source>
</evidence>
<dbReference type="Pfam" id="PF00072">
    <property type="entry name" value="Response_reg"/>
    <property type="match status" value="1"/>
</dbReference>
<dbReference type="EMBL" id="JBHUII010000004">
    <property type="protein sequence ID" value="MFD2206268.1"/>
    <property type="molecule type" value="Genomic_DNA"/>
</dbReference>
<evidence type="ECO:0000313" key="15">
    <source>
        <dbReference type="Proteomes" id="UP001597294"/>
    </source>
</evidence>
<protein>
    <submittedName>
        <fullName evidence="14">Response regulator</fullName>
    </submittedName>
</protein>
<dbReference type="PROSITE" id="PS50110">
    <property type="entry name" value="RESPONSE_REGULATORY"/>
    <property type="match status" value="1"/>
</dbReference>
<accession>A0ABW5BN25</accession>
<keyword evidence="5" id="KW-0547">Nucleotide-binding</keyword>
<evidence type="ECO:0000256" key="11">
    <source>
        <dbReference type="PROSITE-ProRule" id="PRU00169"/>
    </source>
</evidence>
<dbReference type="InterPro" id="IPR008207">
    <property type="entry name" value="Sig_transdc_His_kin_Hpt_dom"/>
</dbReference>
<evidence type="ECO:0000256" key="4">
    <source>
        <dbReference type="ARBA" id="ARBA00022692"/>
    </source>
</evidence>
<dbReference type="InterPro" id="IPR011006">
    <property type="entry name" value="CheY-like_superfamily"/>
</dbReference>
<dbReference type="InterPro" id="IPR001789">
    <property type="entry name" value="Sig_transdc_resp-reg_receiver"/>
</dbReference>
<dbReference type="SUPFAM" id="SSF47226">
    <property type="entry name" value="Histidine-containing phosphotransfer domain, HPT domain"/>
    <property type="match status" value="1"/>
</dbReference>
<evidence type="ECO:0000313" key="14">
    <source>
        <dbReference type="EMBL" id="MFD2206268.1"/>
    </source>
</evidence>
<evidence type="ECO:0000259" key="13">
    <source>
        <dbReference type="PROSITE" id="PS50894"/>
    </source>
</evidence>
<evidence type="ECO:0000259" key="12">
    <source>
        <dbReference type="PROSITE" id="PS50110"/>
    </source>
</evidence>
<gene>
    <name evidence="14" type="ORF">ACFSKO_11610</name>
</gene>